<feature type="compositionally biased region" description="Basic and acidic residues" evidence="1">
    <location>
        <begin position="168"/>
        <end position="181"/>
    </location>
</feature>
<dbReference type="Proteomes" id="UP001620626">
    <property type="component" value="Unassembled WGS sequence"/>
</dbReference>
<feature type="compositionally biased region" description="Basic residues" evidence="1">
    <location>
        <begin position="100"/>
        <end position="112"/>
    </location>
</feature>
<accession>A0ABD2LE96</accession>
<feature type="compositionally biased region" description="Basic and acidic residues" evidence="1">
    <location>
        <begin position="81"/>
        <end position="93"/>
    </location>
</feature>
<evidence type="ECO:0000256" key="1">
    <source>
        <dbReference type="SAM" id="MobiDB-lite"/>
    </source>
</evidence>
<gene>
    <name evidence="2" type="ORF">niasHT_018371</name>
</gene>
<feature type="region of interest" description="Disordered" evidence="1">
    <location>
        <begin position="1"/>
        <end position="140"/>
    </location>
</feature>
<keyword evidence="3" id="KW-1185">Reference proteome</keyword>
<proteinExistence type="predicted"/>
<dbReference type="AlphaFoldDB" id="A0ABD2LE96"/>
<comment type="caution">
    <text evidence="2">The sequence shown here is derived from an EMBL/GenBank/DDBJ whole genome shotgun (WGS) entry which is preliminary data.</text>
</comment>
<feature type="compositionally biased region" description="Basic and acidic residues" evidence="1">
    <location>
        <begin position="129"/>
        <end position="140"/>
    </location>
</feature>
<feature type="compositionally biased region" description="Basic and acidic residues" evidence="1">
    <location>
        <begin position="218"/>
        <end position="229"/>
    </location>
</feature>
<feature type="region of interest" description="Disordered" evidence="1">
    <location>
        <begin position="157"/>
        <end position="291"/>
    </location>
</feature>
<sequence>MGPATLPPAATSKASTSPGGTGTGKNLAIIGFGGGETTAKNEGVHSLSGMREERRKSGKSRPRVLAPEPPKSPKEGKRKGEKGGKEYDKDSRPRVLPRMIKGRGWTKRRQKSEKKWLNWKPGRRRQRSKREEEEKKLKRVKEARLREIEEQAREMQALLEEAAWPPNKSEEEKREEKKPLGNEEQAAQQEAATEEMLSIVEEEETEADQAGAPTVAKNGDEKGRGKEGRGSAPPERGKGSSASITGRGFLVFNTDDGTPQEPSSDEKDQFGGWSPRQSCSTAQRTKEGDRMQEMTGLLRSGVPIRIPPPPFPIIPGEWTAKRTAREKGSETPVFNDRTRVGKSEVLTEELGLGELNSGAVGGAVKQQKPIFLFASHPFLHSTHLEKD</sequence>
<feature type="compositionally biased region" description="Low complexity" evidence="1">
    <location>
        <begin position="183"/>
        <end position="195"/>
    </location>
</feature>
<name>A0ABD2LE96_9BILA</name>
<reference evidence="2 3" key="1">
    <citation type="submission" date="2024-10" db="EMBL/GenBank/DDBJ databases">
        <authorList>
            <person name="Kim D."/>
        </authorList>
    </citation>
    <scope>NUCLEOTIDE SEQUENCE [LARGE SCALE GENOMIC DNA]</scope>
    <source>
        <strain evidence="2">BH-2024</strain>
    </source>
</reference>
<evidence type="ECO:0000313" key="3">
    <source>
        <dbReference type="Proteomes" id="UP001620626"/>
    </source>
</evidence>
<protein>
    <submittedName>
        <fullName evidence="2">Uncharacterized protein</fullName>
    </submittedName>
</protein>
<organism evidence="2 3">
    <name type="scientific">Heterodera trifolii</name>
    <dbReference type="NCBI Taxonomy" id="157864"/>
    <lineage>
        <taxon>Eukaryota</taxon>
        <taxon>Metazoa</taxon>
        <taxon>Ecdysozoa</taxon>
        <taxon>Nematoda</taxon>
        <taxon>Chromadorea</taxon>
        <taxon>Rhabditida</taxon>
        <taxon>Tylenchina</taxon>
        <taxon>Tylenchomorpha</taxon>
        <taxon>Tylenchoidea</taxon>
        <taxon>Heteroderidae</taxon>
        <taxon>Heteroderinae</taxon>
        <taxon>Heterodera</taxon>
    </lineage>
</organism>
<evidence type="ECO:0000313" key="2">
    <source>
        <dbReference type="EMBL" id="KAL3113217.1"/>
    </source>
</evidence>
<dbReference type="EMBL" id="JBICBT010000452">
    <property type="protein sequence ID" value="KAL3113217.1"/>
    <property type="molecule type" value="Genomic_DNA"/>
</dbReference>